<dbReference type="RefSeq" id="WP_255389080.1">
    <property type="nucleotide sequence ID" value="NZ_CP101508.1"/>
</dbReference>
<name>A0ABY5GFY8_9GAMM</name>
<evidence type="ECO:0000256" key="1">
    <source>
        <dbReference type="SAM" id="Phobius"/>
    </source>
</evidence>
<dbReference type="InterPro" id="IPR037185">
    <property type="entry name" value="EmrE-like"/>
</dbReference>
<feature type="domain" description="EamA" evidence="2">
    <location>
        <begin position="6"/>
        <end position="133"/>
    </location>
</feature>
<feature type="transmembrane region" description="Helical" evidence="1">
    <location>
        <begin position="117"/>
        <end position="138"/>
    </location>
</feature>
<organism evidence="3 4">
    <name type="scientific">Photobacterium atrarenae</name>
    <dbReference type="NCBI Taxonomy" id="865757"/>
    <lineage>
        <taxon>Bacteria</taxon>
        <taxon>Pseudomonadati</taxon>
        <taxon>Pseudomonadota</taxon>
        <taxon>Gammaproteobacteria</taxon>
        <taxon>Vibrionales</taxon>
        <taxon>Vibrionaceae</taxon>
        <taxon>Photobacterium</taxon>
    </lineage>
</organism>
<protein>
    <submittedName>
        <fullName evidence="3">EamA family transporter</fullName>
    </submittedName>
</protein>
<dbReference type="InterPro" id="IPR000620">
    <property type="entry name" value="EamA_dom"/>
</dbReference>
<dbReference type="Gene3D" id="1.10.3730.20">
    <property type="match status" value="2"/>
</dbReference>
<dbReference type="EMBL" id="CP101508">
    <property type="protein sequence ID" value="UTV27828.1"/>
    <property type="molecule type" value="Genomic_DNA"/>
</dbReference>
<sequence>MSGLALGLVVLSAVIHAAWNLLGKSRRPSPAFFAVASFGAGGLLLPLIVTVLGTAASLPGVFWWVLLGSGFCQMIYLASLARAYQQADVGVVYPIARALPVLMVAVVSTLLGQSLPVLVWLGMGLVTVGCLLVPVVSFRHWRWQAYGQAGCVWALLAALGTAGYSVFDDRALAIMAGHYPSFMAPALLAFTYLGMQFVVTGSWLMLWCCHREGRRQWRQSWADWRVALLTGVMMGGTYGLVLLAMSLTENVSYVVALRQLSIPVGVGLGIWLLREPAHRPRLIGAGLVCAGLVAVSLK</sequence>
<reference evidence="3" key="1">
    <citation type="submission" date="2022-07" db="EMBL/GenBank/DDBJ databases">
        <title>Genome sequencing of Photobacterium atrarenae GJH2-4.</title>
        <authorList>
            <person name="Park S.-J."/>
        </authorList>
    </citation>
    <scope>NUCLEOTIDE SEQUENCE</scope>
    <source>
        <strain evidence="3">GJH2-4</strain>
    </source>
</reference>
<keyword evidence="4" id="KW-1185">Reference proteome</keyword>
<keyword evidence="1" id="KW-0472">Membrane</keyword>
<evidence type="ECO:0000313" key="4">
    <source>
        <dbReference type="Proteomes" id="UP001057998"/>
    </source>
</evidence>
<gene>
    <name evidence="3" type="ORF">NNL38_00405</name>
</gene>
<accession>A0ABY5GFY8</accession>
<feature type="transmembrane region" description="Helical" evidence="1">
    <location>
        <begin position="187"/>
        <end position="206"/>
    </location>
</feature>
<feature type="transmembrane region" description="Helical" evidence="1">
    <location>
        <begin position="280"/>
        <end position="297"/>
    </location>
</feature>
<feature type="transmembrane region" description="Helical" evidence="1">
    <location>
        <begin position="91"/>
        <end position="111"/>
    </location>
</feature>
<feature type="transmembrane region" description="Helical" evidence="1">
    <location>
        <begin position="226"/>
        <end position="247"/>
    </location>
</feature>
<evidence type="ECO:0000313" key="3">
    <source>
        <dbReference type="EMBL" id="UTV27828.1"/>
    </source>
</evidence>
<feature type="transmembrane region" description="Helical" evidence="1">
    <location>
        <begin position="61"/>
        <end position="79"/>
    </location>
</feature>
<dbReference type="Pfam" id="PF00892">
    <property type="entry name" value="EamA"/>
    <property type="match status" value="2"/>
</dbReference>
<evidence type="ECO:0000259" key="2">
    <source>
        <dbReference type="Pfam" id="PF00892"/>
    </source>
</evidence>
<feature type="transmembrane region" description="Helical" evidence="1">
    <location>
        <begin position="253"/>
        <end position="273"/>
    </location>
</feature>
<feature type="domain" description="EamA" evidence="2">
    <location>
        <begin position="149"/>
        <end position="296"/>
    </location>
</feature>
<feature type="transmembrane region" description="Helical" evidence="1">
    <location>
        <begin position="31"/>
        <end position="55"/>
    </location>
</feature>
<feature type="transmembrane region" description="Helical" evidence="1">
    <location>
        <begin position="6"/>
        <end position="22"/>
    </location>
</feature>
<keyword evidence="1" id="KW-0812">Transmembrane</keyword>
<dbReference type="SUPFAM" id="SSF103481">
    <property type="entry name" value="Multidrug resistance efflux transporter EmrE"/>
    <property type="match status" value="2"/>
</dbReference>
<feature type="transmembrane region" description="Helical" evidence="1">
    <location>
        <begin position="150"/>
        <end position="167"/>
    </location>
</feature>
<proteinExistence type="predicted"/>
<keyword evidence="1" id="KW-1133">Transmembrane helix</keyword>
<dbReference type="Proteomes" id="UP001057998">
    <property type="component" value="Chromosome 1"/>
</dbReference>